<dbReference type="Proteomes" id="UP000005317">
    <property type="component" value="Unassembled WGS sequence"/>
</dbReference>
<accession>A0A656HD12</accession>
<organism evidence="1 2">
    <name type="scientific">Thiothrix nivea (strain ATCC 35100 / DSM 5205 / JP2)</name>
    <dbReference type="NCBI Taxonomy" id="870187"/>
    <lineage>
        <taxon>Bacteria</taxon>
        <taxon>Pseudomonadati</taxon>
        <taxon>Pseudomonadota</taxon>
        <taxon>Gammaproteobacteria</taxon>
        <taxon>Thiotrichales</taxon>
        <taxon>Thiotrichaceae</taxon>
        <taxon>Thiothrix</taxon>
    </lineage>
</organism>
<dbReference type="AlphaFoldDB" id="A0A656HD12"/>
<evidence type="ECO:0000313" key="1">
    <source>
        <dbReference type="EMBL" id="EIJ34768.1"/>
    </source>
</evidence>
<reference evidence="2" key="1">
    <citation type="journal article" date="2011" name="Stand. Genomic Sci.">
        <title>Genome sequence of the filamentous, gliding Thiothrix nivea neotype strain (JP2(T)).</title>
        <authorList>
            <person name="Lapidus A."/>
            <person name="Nolan M."/>
            <person name="Lucas S."/>
            <person name="Glavina Del Rio T."/>
            <person name="Tice H."/>
            <person name="Cheng J.F."/>
            <person name="Tapia R."/>
            <person name="Han C."/>
            <person name="Goodwin L."/>
            <person name="Pitluck S."/>
            <person name="Liolios K."/>
            <person name="Pagani I."/>
            <person name="Ivanova N."/>
            <person name="Huntemann M."/>
            <person name="Mavromatis K."/>
            <person name="Mikhailova N."/>
            <person name="Pati A."/>
            <person name="Chen A."/>
            <person name="Palaniappan K."/>
            <person name="Land M."/>
            <person name="Brambilla E.M."/>
            <person name="Rohde M."/>
            <person name="Abt B."/>
            <person name="Verbarg S."/>
            <person name="Goker M."/>
            <person name="Bristow J."/>
            <person name="Eisen J.A."/>
            <person name="Markowitz V."/>
            <person name="Hugenholtz P."/>
            <person name="Kyrpides N.C."/>
            <person name="Klenk H.P."/>
            <person name="Woyke T."/>
        </authorList>
    </citation>
    <scope>NUCLEOTIDE SEQUENCE [LARGE SCALE GENOMIC DNA]</scope>
    <source>
        <strain evidence="2">ATCC 35100 / DSM 5205 / JP2</strain>
    </source>
</reference>
<protein>
    <submittedName>
        <fullName evidence="1">Uncharacterized protein</fullName>
    </submittedName>
</protein>
<keyword evidence="2" id="KW-1185">Reference proteome</keyword>
<gene>
    <name evidence="1" type="ORF">Thini_2203</name>
</gene>
<name>A0A656HD12_THINJ</name>
<dbReference type="EMBL" id="JH651384">
    <property type="protein sequence ID" value="EIJ34768.1"/>
    <property type="molecule type" value="Genomic_DNA"/>
</dbReference>
<evidence type="ECO:0000313" key="2">
    <source>
        <dbReference type="Proteomes" id="UP000005317"/>
    </source>
</evidence>
<proteinExistence type="predicted"/>
<sequence length="186" mass="19943">MAATAALLLGACTAIPVKTLYKLATTDMMAVDPGVLRVGVRIPDWVAPRPAGVKLELGMQQEGAEQVTERFTLESIPAALEGKSLAAEAKPGYQLYAYRLPPADIPRFEAFRTTLQAKKAESGKKTQGSLGVGVDACRKTELPEGKIPATTYLRLDTESGYLPLVVDYDLKKPVEGKSLAELIPPC</sequence>
<dbReference type="RefSeq" id="WP_002708690.1">
    <property type="nucleotide sequence ID" value="NZ_JH651384.1"/>
</dbReference>